<accession>A0ABN5VD03</accession>
<proteinExistence type="predicted"/>
<evidence type="ECO:0008006" key="3">
    <source>
        <dbReference type="Google" id="ProtNLM"/>
    </source>
</evidence>
<reference evidence="1 2" key="2">
    <citation type="journal article" date="2023" name="ChemBioChem">
        <title>Acyltransferase Domain Exchange between Two Independent Type I Polyketide Synthases in the Same Producer Strain of Macrolide Antibiotics.</title>
        <authorList>
            <person name="Kudo F."/>
            <person name="Kishikawa K."/>
            <person name="Tsuboi K."/>
            <person name="Kido T."/>
            <person name="Usui T."/>
            <person name="Hashimoto J."/>
            <person name="Shin-Ya K."/>
            <person name="Miyanaga A."/>
            <person name="Eguchi T."/>
        </authorList>
    </citation>
    <scope>NUCLEOTIDE SEQUENCE [LARGE SCALE GENOMIC DNA]</scope>
    <source>
        <strain evidence="1 2">A-8890</strain>
    </source>
</reference>
<evidence type="ECO:0000313" key="1">
    <source>
        <dbReference type="EMBL" id="BBC31079.1"/>
    </source>
</evidence>
<evidence type="ECO:0000313" key="2">
    <source>
        <dbReference type="Proteomes" id="UP001321542"/>
    </source>
</evidence>
<dbReference type="Proteomes" id="UP001321542">
    <property type="component" value="Chromosome"/>
</dbReference>
<gene>
    <name evidence="1" type="ORF">SGFS_023730</name>
</gene>
<dbReference type="EMBL" id="AP018448">
    <property type="protein sequence ID" value="BBC31079.1"/>
    <property type="molecule type" value="Genomic_DNA"/>
</dbReference>
<keyword evidence="2" id="KW-1185">Reference proteome</keyword>
<reference evidence="1 2" key="1">
    <citation type="journal article" date="2010" name="ChemBioChem">
        <title>Cloning and characterization of the biosynthetic gene cluster of 16-membered macrolide antibiotic FD-891: involvement of a dual functional cytochrome P450 monooxygenase catalyzing epoxidation and hydroxylation.</title>
        <authorList>
            <person name="Kudo F."/>
            <person name="Motegi A."/>
            <person name="Mizoue K."/>
            <person name="Eguchi T."/>
        </authorList>
    </citation>
    <scope>NUCLEOTIDE SEQUENCE [LARGE SCALE GENOMIC DNA]</scope>
    <source>
        <strain evidence="1 2">A-8890</strain>
    </source>
</reference>
<sequence>MQEAGVEGDHDMLAHALLAFPSFEVTDYLHKEREVPVTRLQATWVDMVRRMTRPGGG</sequence>
<organism evidence="1 2">
    <name type="scientific">Streptomyces graminofaciens</name>
    <dbReference type="NCBI Taxonomy" id="68212"/>
    <lineage>
        <taxon>Bacteria</taxon>
        <taxon>Bacillati</taxon>
        <taxon>Actinomycetota</taxon>
        <taxon>Actinomycetes</taxon>
        <taxon>Kitasatosporales</taxon>
        <taxon>Streptomycetaceae</taxon>
        <taxon>Streptomyces</taxon>
    </lineage>
</organism>
<protein>
    <recommendedName>
        <fullName evidence="3">TetR family transcriptional regulator</fullName>
    </recommendedName>
</protein>
<name>A0ABN5VD03_9ACTN</name>